<dbReference type="Gene3D" id="2.120.10.30">
    <property type="entry name" value="TolB, C-terminal domain"/>
    <property type="match status" value="1"/>
</dbReference>
<evidence type="ECO:0008006" key="4">
    <source>
        <dbReference type="Google" id="ProtNLM"/>
    </source>
</evidence>
<sequence length="343" mass="37129">MFSIVLTAVAAAALALSESLPSTTLAQLEVGTFLENIAVRSNGDLLVTKLWPSAAIYTIRAPWERHNTLEEIMSVPSIQSIYGLVQVPPSRQDVETFVFVGGNSTTPGETVTGSFGAWTVEFKSPGDEVKVRKISDMRPQSKFLNGVTAIPGLSDVVLVADSANGLVGRLELTTGTFDTSTFRFPLEMDPVEDARLPIGVNGIQIRNEYLYWTNSFQACIYRITITPTGFPAKHARPELIANLSKGVNFLDDFTFDVNGNIYASTNLDNSIVFIDVQSKEWETVVGGIGEMTVAGSTSVAFGRGRKDKEILYVSTSGAIATPVNGTEIEGAKVVAIDTRFREM</sequence>
<dbReference type="GeneID" id="9667637"/>
<dbReference type="HOGENOM" id="CLU_052989_0_0_1"/>
<dbReference type="KEGG" id="nhe:NECHADRAFT_47685"/>
<organism evidence="2 3">
    <name type="scientific">Fusarium vanettenii (strain ATCC MYA-4622 / CBS 123669 / FGSC 9596 / NRRL 45880 / 77-13-4)</name>
    <name type="common">Fusarium solani subsp. pisi</name>
    <dbReference type="NCBI Taxonomy" id="660122"/>
    <lineage>
        <taxon>Eukaryota</taxon>
        <taxon>Fungi</taxon>
        <taxon>Dikarya</taxon>
        <taxon>Ascomycota</taxon>
        <taxon>Pezizomycotina</taxon>
        <taxon>Sordariomycetes</taxon>
        <taxon>Hypocreomycetidae</taxon>
        <taxon>Hypocreales</taxon>
        <taxon>Nectriaceae</taxon>
        <taxon>Fusarium</taxon>
        <taxon>Fusarium solani species complex</taxon>
        <taxon>Fusarium vanettenii</taxon>
    </lineage>
</organism>
<dbReference type="PANTHER" id="PTHR42060:SF1">
    <property type="entry name" value="NHL REPEAT-CONTAINING PROTEIN"/>
    <property type="match status" value="1"/>
</dbReference>
<dbReference type="Proteomes" id="UP000005206">
    <property type="component" value="Chromosome 8"/>
</dbReference>
<dbReference type="OMA" id="HSHADIP"/>
<dbReference type="PANTHER" id="PTHR42060">
    <property type="entry name" value="NHL REPEAT-CONTAINING PROTEIN-RELATED"/>
    <property type="match status" value="1"/>
</dbReference>
<keyword evidence="1" id="KW-0732">Signal</keyword>
<dbReference type="OrthoDB" id="5233393at2759"/>
<gene>
    <name evidence="2" type="ORF">NECHADRAFT_47685</name>
</gene>
<dbReference type="eggNOG" id="ENOG502S00D">
    <property type="taxonomic scope" value="Eukaryota"/>
</dbReference>
<reference evidence="2 3" key="1">
    <citation type="journal article" date="2009" name="PLoS Genet.">
        <title>The genome of Nectria haematococca: contribution of supernumerary chromosomes to gene expansion.</title>
        <authorList>
            <person name="Coleman J.J."/>
            <person name="Rounsley S.D."/>
            <person name="Rodriguez-Carres M."/>
            <person name="Kuo A."/>
            <person name="Wasmann C.C."/>
            <person name="Grimwood J."/>
            <person name="Schmutz J."/>
            <person name="Taga M."/>
            <person name="White G.J."/>
            <person name="Zhou S."/>
            <person name="Schwartz D.C."/>
            <person name="Freitag M."/>
            <person name="Ma L.J."/>
            <person name="Danchin E.G."/>
            <person name="Henrissat B."/>
            <person name="Coutinho P.M."/>
            <person name="Nelson D.R."/>
            <person name="Straney D."/>
            <person name="Napoli C.A."/>
            <person name="Barker B.M."/>
            <person name="Gribskov M."/>
            <person name="Rep M."/>
            <person name="Kroken S."/>
            <person name="Molnar I."/>
            <person name="Rensing C."/>
            <person name="Kennell J.C."/>
            <person name="Zamora J."/>
            <person name="Farman M.L."/>
            <person name="Selker E.U."/>
            <person name="Salamov A."/>
            <person name="Shapiro H."/>
            <person name="Pangilinan J."/>
            <person name="Lindquist E."/>
            <person name="Lamers C."/>
            <person name="Grigoriev I.V."/>
            <person name="Geiser D.M."/>
            <person name="Covert S.F."/>
            <person name="Temporini E."/>
            <person name="Vanetten H.D."/>
        </authorList>
    </citation>
    <scope>NUCLEOTIDE SEQUENCE [LARGE SCALE GENOMIC DNA]</scope>
    <source>
        <strain evidence="3">ATCC MYA-4622 / CBS 123669 / FGSC 9596 / NRRL 45880 / 77-13-4</strain>
    </source>
</reference>
<proteinExistence type="predicted"/>
<dbReference type="AlphaFoldDB" id="C7YZR9"/>
<dbReference type="RefSeq" id="XP_003048560.1">
    <property type="nucleotide sequence ID" value="XM_003048514.1"/>
</dbReference>
<dbReference type="VEuPathDB" id="FungiDB:NECHADRAFT_47685"/>
<evidence type="ECO:0000256" key="1">
    <source>
        <dbReference type="SAM" id="SignalP"/>
    </source>
</evidence>
<evidence type="ECO:0000313" key="3">
    <source>
        <dbReference type="Proteomes" id="UP000005206"/>
    </source>
</evidence>
<dbReference type="SUPFAM" id="SSF63829">
    <property type="entry name" value="Calcium-dependent phosphotriesterase"/>
    <property type="match status" value="1"/>
</dbReference>
<keyword evidence="3" id="KW-1185">Reference proteome</keyword>
<feature type="chain" id="PRO_5002988819" description="SMP-30/Gluconolactonase/LRE-like region domain-containing protein" evidence="1">
    <location>
        <begin position="18"/>
        <end position="343"/>
    </location>
</feature>
<dbReference type="InterPro" id="IPR052998">
    <property type="entry name" value="Hetero-Diels-Alderase-like"/>
</dbReference>
<feature type="signal peptide" evidence="1">
    <location>
        <begin position="1"/>
        <end position="17"/>
    </location>
</feature>
<evidence type="ECO:0000313" key="2">
    <source>
        <dbReference type="EMBL" id="EEU42847.1"/>
    </source>
</evidence>
<name>C7YZR9_FUSV7</name>
<dbReference type="InParanoid" id="C7YZR9"/>
<dbReference type="InterPro" id="IPR011042">
    <property type="entry name" value="6-blade_b-propeller_TolB-like"/>
</dbReference>
<dbReference type="EMBL" id="GG698904">
    <property type="protein sequence ID" value="EEU42847.1"/>
    <property type="molecule type" value="Genomic_DNA"/>
</dbReference>
<accession>C7YZR9</accession>
<protein>
    <recommendedName>
        <fullName evidence="4">SMP-30/Gluconolactonase/LRE-like region domain-containing protein</fullName>
    </recommendedName>
</protein>